<protein>
    <recommendedName>
        <fullName evidence="3">Apea-like HEPN domain-containing protein</fullName>
    </recommendedName>
</protein>
<dbReference type="EMBL" id="ABYW01000006">
    <property type="protein sequence ID" value="EEE41897.1"/>
    <property type="molecule type" value="Genomic_DNA"/>
</dbReference>
<reference evidence="1 2" key="2">
    <citation type="submission" date="2008-11" db="EMBL/GenBank/DDBJ databases">
        <title>Draft genome sequence of Methanobrevibacter smithii (DSM 2375).</title>
        <authorList>
            <person name="Sudarsanam P."/>
            <person name="Ley R."/>
            <person name="Guruge J."/>
            <person name="Turnbaugh P.J."/>
            <person name="Mahowald M."/>
            <person name="Liep D."/>
            <person name="Gordon J."/>
        </authorList>
    </citation>
    <scope>NUCLEOTIDE SEQUENCE [LARGE SCALE GENOMIC DNA]</scope>
    <source>
        <strain evidence="1 2">DSM 2375</strain>
    </source>
</reference>
<accession>B9AEK7</accession>
<dbReference type="Proteomes" id="UP000003489">
    <property type="component" value="Unassembled WGS sequence"/>
</dbReference>
<reference evidence="1 2" key="1">
    <citation type="submission" date="2008-10" db="EMBL/GenBank/DDBJ databases">
        <authorList>
            <person name="Fulton L."/>
            <person name="Clifton S."/>
            <person name="Fulton B."/>
            <person name="Xu J."/>
            <person name="Minx P."/>
            <person name="Pepin K.H."/>
            <person name="Johnson M."/>
            <person name="Bhonagiri V."/>
            <person name="Nash W.E."/>
            <person name="Mardis E.R."/>
            <person name="Wilson R.K."/>
        </authorList>
    </citation>
    <scope>NUCLEOTIDE SEQUENCE [LARGE SCALE GENOMIC DNA]</scope>
    <source>
        <strain evidence="1 2">DSM 2375</strain>
    </source>
</reference>
<proteinExistence type="predicted"/>
<organism evidence="1 2">
    <name type="scientific">Methanobrevibacter smithii DSM 2375</name>
    <dbReference type="NCBI Taxonomy" id="483214"/>
    <lineage>
        <taxon>Archaea</taxon>
        <taxon>Methanobacteriati</taxon>
        <taxon>Methanobacteriota</taxon>
        <taxon>Methanomada group</taxon>
        <taxon>Methanobacteria</taxon>
        <taxon>Methanobacteriales</taxon>
        <taxon>Methanobacteriaceae</taxon>
        <taxon>Methanobrevibacter</taxon>
    </lineage>
</organism>
<name>B9AEK7_METSM</name>
<dbReference type="RefSeq" id="WP_004035615.1">
    <property type="nucleotide sequence ID" value="NZ_DS996911.1"/>
</dbReference>
<gene>
    <name evidence="1" type="ORF">METSMIALI_00788</name>
</gene>
<sequence>MIDQIPYFDFMNTQDNVIKFKMDKLEILSNNNLYIENVEIKISEDIVIIFKNTNNLIETYWQNHDFLNNHVDTKDYEFKYKNVTLLFLDFHIIKTFTDGSRKAKANKIIIKKGQINNDSDVNVFELIDKDSLNNGTFEYDKFKINISQIENQKIKENYNSEYVFSYECKYDELDEWEDFIWKIYLMLRFYTGDLLFPQIKIIIGGFSNFKIIFRSFNSFGERDSIFNGGYNSFSKFLDTSFEIFNENWEFYSLLFMYWVNLDDKNFVEIRNLSGFVLFELLVKHLLSSNDGEFPDKLYHIFNKENFDLKFFNKLFFKEVIDELHAVCETYLQQCNNLELASETFEFYEENFILFYIQYYRNKIVHDGEINFKENVVPKILRKIHAKIEKRYLMEHELPRKSLSDFKEEHENIEGTYWKGFRKGFKIGDEQRNSFSQEYAEVIRPLITDIYETLNMHFKENIIG</sequence>
<dbReference type="AlphaFoldDB" id="B9AEK7"/>
<evidence type="ECO:0000313" key="1">
    <source>
        <dbReference type="EMBL" id="EEE41897.1"/>
    </source>
</evidence>
<dbReference type="HOGENOM" id="CLU_590026_0_0_2"/>
<comment type="caution">
    <text evidence="1">The sequence shown here is derived from an EMBL/GenBank/DDBJ whole genome shotgun (WGS) entry which is preliminary data.</text>
</comment>
<dbReference type="PATRIC" id="fig|483214.13.peg.758"/>
<evidence type="ECO:0000313" key="2">
    <source>
        <dbReference type="Proteomes" id="UP000003489"/>
    </source>
</evidence>
<evidence type="ECO:0008006" key="3">
    <source>
        <dbReference type="Google" id="ProtNLM"/>
    </source>
</evidence>